<dbReference type="OrthoDB" id="2948138at2759"/>
<dbReference type="GeneID" id="59341410"/>
<dbReference type="RefSeq" id="XP_037223989.1">
    <property type="nucleotide sequence ID" value="XM_037358894.1"/>
</dbReference>
<dbReference type="EMBL" id="JACAZF010000002">
    <property type="protein sequence ID" value="KAF7311881.1"/>
    <property type="molecule type" value="Genomic_DNA"/>
</dbReference>
<protein>
    <recommendedName>
        <fullName evidence="3">F-box domain-containing protein</fullName>
    </recommendedName>
</protein>
<keyword evidence="2" id="KW-1185">Reference proteome</keyword>
<dbReference type="Proteomes" id="UP000636479">
    <property type="component" value="Unassembled WGS sequence"/>
</dbReference>
<name>A0A8H6WCX2_9AGAR</name>
<dbReference type="SUPFAM" id="SSF52047">
    <property type="entry name" value="RNI-like"/>
    <property type="match status" value="1"/>
</dbReference>
<evidence type="ECO:0000313" key="1">
    <source>
        <dbReference type="EMBL" id="KAF7311881.1"/>
    </source>
</evidence>
<evidence type="ECO:0008006" key="3">
    <source>
        <dbReference type="Google" id="ProtNLM"/>
    </source>
</evidence>
<reference evidence="1" key="1">
    <citation type="submission" date="2020-05" db="EMBL/GenBank/DDBJ databases">
        <title>Mycena genomes resolve the evolution of fungal bioluminescence.</title>
        <authorList>
            <person name="Tsai I.J."/>
        </authorList>
    </citation>
    <scope>NUCLEOTIDE SEQUENCE</scope>
    <source>
        <strain evidence="1">171206Taipei</strain>
    </source>
</reference>
<sequence length="565" mass="62312">MLQVSVGVGSAPPQTLHRCLQIPEIILQVFAEVALQHSPNTTLAALARTCRVFEQPALELLWADPGPYTLHYILNCFPPGLFAYSADQPCHWQPLTLTVPPSDWARPRRYCNLEGGGGGPGGVGKKLSDPISVIRTLNPPWASYHEPHCAELSILGGTSPDAVLFPRLRKLVISVPGSDNPDRWLRSLFQSLLSPTLRFVTVEETFDPEVYPDIDVTPLIQMIVSHTPQLTTLVLITSDSLHVASDLFRNLCHLQVLTMSYMADNMLPHVAQLKSLKELTIGELDLAARPSKTLQALDNQCTFPSLEILAIENVDVLRLTQIMHLFRLSPLHTLWISPLLHTDLTTADMTAFYRSVDAYVNKQTLQQFQYELRSSSLSHVDISADALRSLQGFSGLTRLYIECSGKYLVRDSDIEALACAWPALETFVLHPTEPAQRTRLTLSFLVALATHCPCLAAIDVSFDATVVPTTIAIDDSGKTLIKTPLAVLSLNTGFTPIKNPIEVAHFLAHLFPHLSIALESDWDPTDRSIESEAGLTEASNIYAARWNEVSAIIQKLAAEGKEEGK</sequence>
<evidence type="ECO:0000313" key="2">
    <source>
        <dbReference type="Proteomes" id="UP000636479"/>
    </source>
</evidence>
<organism evidence="1 2">
    <name type="scientific">Mycena indigotica</name>
    <dbReference type="NCBI Taxonomy" id="2126181"/>
    <lineage>
        <taxon>Eukaryota</taxon>
        <taxon>Fungi</taxon>
        <taxon>Dikarya</taxon>
        <taxon>Basidiomycota</taxon>
        <taxon>Agaricomycotina</taxon>
        <taxon>Agaricomycetes</taxon>
        <taxon>Agaricomycetidae</taxon>
        <taxon>Agaricales</taxon>
        <taxon>Marasmiineae</taxon>
        <taxon>Mycenaceae</taxon>
        <taxon>Mycena</taxon>
    </lineage>
</organism>
<gene>
    <name evidence="1" type="ORF">MIND_00199000</name>
</gene>
<accession>A0A8H6WCX2</accession>
<comment type="caution">
    <text evidence="1">The sequence shown here is derived from an EMBL/GenBank/DDBJ whole genome shotgun (WGS) entry which is preliminary data.</text>
</comment>
<dbReference type="AlphaFoldDB" id="A0A8H6WCX2"/>
<dbReference type="InterPro" id="IPR032675">
    <property type="entry name" value="LRR_dom_sf"/>
</dbReference>
<dbReference type="Gene3D" id="3.80.10.10">
    <property type="entry name" value="Ribonuclease Inhibitor"/>
    <property type="match status" value="1"/>
</dbReference>
<proteinExistence type="predicted"/>